<reference evidence="7" key="1">
    <citation type="submission" date="2016-06" db="EMBL/GenBank/DDBJ databases">
        <authorList>
            <person name="Rodrigo-Torres L."/>
            <person name="Arahal R.D."/>
            <person name="Lucena T."/>
        </authorList>
    </citation>
    <scope>NUCLEOTIDE SEQUENCE [LARGE SCALE GENOMIC DNA]</scope>
    <source>
        <strain evidence="7">CECT8203</strain>
    </source>
</reference>
<sequence>MASIEHLESFVAVAKTGSIVAAAQRLGKTHGPVSLAIQSLETQWGSLFLDGPGKKQLTEKGAAILPWAESVITSYFELKNSVNSAAPQRISLGIDVALPNDWRLEILSSVLEFEIKVEVTTLPSDELISAFNKQRLDWMITLADLPWPETSNFISVGHVDSYLIASAASEQAKDAIPSTFDSGYLLTLPQLSLSHHNRTSPPIYKRFDFPCPWQIRVTDYQQASALLSEVASHTSAVSDNIVLSEEMTVMKASHLKATWGVLAFWREHLIGSQVLQHLNSWAMNRLTENEGSHDD</sequence>
<evidence type="ECO:0000256" key="3">
    <source>
        <dbReference type="ARBA" id="ARBA00023125"/>
    </source>
</evidence>
<dbReference type="InterPro" id="IPR036390">
    <property type="entry name" value="WH_DNA-bd_sf"/>
</dbReference>
<dbReference type="RefSeq" id="WP_096994115.1">
    <property type="nucleotide sequence ID" value="NZ_JBHSII010000001.1"/>
</dbReference>
<dbReference type="AlphaFoldDB" id="A0A240ELH8"/>
<feature type="domain" description="HTH lysR-type" evidence="5">
    <location>
        <begin position="1"/>
        <end position="45"/>
    </location>
</feature>
<comment type="similarity">
    <text evidence="1">Belongs to the LysR transcriptional regulatory family.</text>
</comment>
<organism evidence="6 7">
    <name type="scientific">Vibrio thalassae</name>
    <dbReference type="NCBI Taxonomy" id="1243014"/>
    <lineage>
        <taxon>Bacteria</taxon>
        <taxon>Pseudomonadati</taxon>
        <taxon>Pseudomonadota</taxon>
        <taxon>Gammaproteobacteria</taxon>
        <taxon>Vibrionales</taxon>
        <taxon>Vibrionaceae</taxon>
        <taxon>Vibrio</taxon>
    </lineage>
</organism>
<keyword evidence="4" id="KW-0804">Transcription</keyword>
<dbReference type="GO" id="GO:0003677">
    <property type="term" value="F:DNA binding"/>
    <property type="evidence" value="ECO:0007669"/>
    <property type="project" value="UniProtKB-KW"/>
</dbReference>
<dbReference type="InterPro" id="IPR050176">
    <property type="entry name" value="LTTR"/>
</dbReference>
<proteinExistence type="inferred from homology"/>
<dbReference type="Gene3D" id="1.10.10.10">
    <property type="entry name" value="Winged helix-like DNA-binding domain superfamily/Winged helix DNA-binding domain"/>
    <property type="match status" value="1"/>
</dbReference>
<dbReference type="PANTHER" id="PTHR30579:SF7">
    <property type="entry name" value="HTH-TYPE TRANSCRIPTIONAL REGULATOR LRHA-RELATED"/>
    <property type="match status" value="1"/>
</dbReference>
<keyword evidence="7" id="KW-1185">Reference proteome</keyword>
<dbReference type="OrthoDB" id="5723059at2"/>
<dbReference type="InterPro" id="IPR000847">
    <property type="entry name" value="LysR_HTH_N"/>
</dbReference>
<evidence type="ECO:0000313" key="7">
    <source>
        <dbReference type="Proteomes" id="UP000219336"/>
    </source>
</evidence>
<name>A0A240ELH8_9VIBR</name>
<evidence type="ECO:0000259" key="5">
    <source>
        <dbReference type="PROSITE" id="PS50931"/>
    </source>
</evidence>
<protein>
    <submittedName>
        <fullName evidence="6">HTH-type transcriptional regulator HdfR</fullName>
    </submittedName>
</protein>
<accession>A0A240ELH8</accession>
<gene>
    <name evidence="6" type="primary">hdfR</name>
    <name evidence="6" type="ORF">VTH8203_02636</name>
</gene>
<dbReference type="Proteomes" id="UP000219336">
    <property type="component" value="Unassembled WGS sequence"/>
</dbReference>
<dbReference type="PROSITE" id="PS50931">
    <property type="entry name" value="HTH_LYSR"/>
    <property type="match status" value="1"/>
</dbReference>
<dbReference type="SUPFAM" id="SSF53850">
    <property type="entry name" value="Periplasmic binding protein-like II"/>
    <property type="match status" value="1"/>
</dbReference>
<evidence type="ECO:0000313" key="6">
    <source>
        <dbReference type="EMBL" id="SNX48999.1"/>
    </source>
</evidence>
<keyword evidence="3" id="KW-0238">DNA-binding</keyword>
<keyword evidence="2" id="KW-0805">Transcription regulation</keyword>
<dbReference type="GO" id="GO:0003700">
    <property type="term" value="F:DNA-binding transcription factor activity"/>
    <property type="evidence" value="ECO:0007669"/>
    <property type="project" value="InterPro"/>
</dbReference>
<evidence type="ECO:0000256" key="4">
    <source>
        <dbReference type="ARBA" id="ARBA00023163"/>
    </source>
</evidence>
<dbReference type="InterPro" id="IPR036388">
    <property type="entry name" value="WH-like_DNA-bd_sf"/>
</dbReference>
<evidence type="ECO:0000256" key="1">
    <source>
        <dbReference type="ARBA" id="ARBA00009437"/>
    </source>
</evidence>
<dbReference type="Pfam" id="PF00126">
    <property type="entry name" value="HTH_1"/>
    <property type="match status" value="1"/>
</dbReference>
<dbReference type="EMBL" id="OANU01000045">
    <property type="protein sequence ID" value="SNX48999.1"/>
    <property type="molecule type" value="Genomic_DNA"/>
</dbReference>
<dbReference type="SUPFAM" id="SSF46785">
    <property type="entry name" value="Winged helix' DNA-binding domain"/>
    <property type="match status" value="1"/>
</dbReference>
<evidence type="ECO:0000256" key="2">
    <source>
        <dbReference type="ARBA" id="ARBA00023015"/>
    </source>
</evidence>
<dbReference type="PANTHER" id="PTHR30579">
    <property type="entry name" value="TRANSCRIPTIONAL REGULATOR"/>
    <property type="match status" value="1"/>
</dbReference>